<sequence>MARTVCRRKPEVECRDCELFGICQVAGLGSIDDSLLDDVVSRQCPVAKGETLLIPGTPFRGVFAVKSGAFRTTNSVGQSDRVIGFHFLGELIGLETINGGQYLYTVKALEDSSVCELDFAHLHRLGPRLVQFQEQLIQAMSRRMRHDQQICTLLRAQNSERRLAAFLYSVANRLDASRKPAAEFRLPMRREDIASYLGLAVETISRLLTQFNQRGIADLRGRNARILDFDALRTLAGFNPPAKTASRG</sequence>
<evidence type="ECO:0000256" key="3">
    <source>
        <dbReference type="ARBA" id="ARBA00023163"/>
    </source>
</evidence>
<name>A0A1G5QBZ4_9GAMM</name>
<dbReference type="RefSeq" id="WP_092995693.1">
    <property type="nucleotide sequence ID" value="NZ_FMWD01000005.1"/>
</dbReference>
<dbReference type="Gene3D" id="2.60.120.10">
    <property type="entry name" value="Jelly Rolls"/>
    <property type="match status" value="1"/>
</dbReference>
<dbReference type="InterPro" id="IPR018490">
    <property type="entry name" value="cNMP-bd_dom_sf"/>
</dbReference>
<dbReference type="InterPro" id="IPR014710">
    <property type="entry name" value="RmlC-like_jellyroll"/>
</dbReference>
<dbReference type="Pfam" id="PF00027">
    <property type="entry name" value="cNMP_binding"/>
    <property type="match status" value="1"/>
</dbReference>
<dbReference type="SUPFAM" id="SSF51206">
    <property type="entry name" value="cAMP-binding domain-like"/>
    <property type="match status" value="1"/>
</dbReference>
<organism evidence="5 6">
    <name type="scientific">Thiohalomonas denitrificans</name>
    <dbReference type="NCBI Taxonomy" id="415747"/>
    <lineage>
        <taxon>Bacteria</taxon>
        <taxon>Pseudomonadati</taxon>
        <taxon>Pseudomonadota</taxon>
        <taxon>Gammaproteobacteria</taxon>
        <taxon>Thiohalomonadales</taxon>
        <taxon>Thiohalomonadaceae</taxon>
        <taxon>Thiohalomonas</taxon>
    </lineage>
</organism>
<dbReference type="STRING" id="415747.SAMN03097708_01815"/>
<dbReference type="PANTHER" id="PTHR24567:SF75">
    <property type="entry name" value="FUMARATE AND NITRATE REDUCTION REGULATORY PROTEIN"/>
    <property type="match status" value="1"/>
</dbReference>
<dbReference type="CDD" id="cd00092">
    <property type="entry name" value="HTH_CRP"/>
    <property type="match status" value="1"/>
</dbReference>
<dbReference type="Pfam" id="PF13545">
    <property type="entry name" value="HTH_Crp_2"/>
    <property type="match status" value="1"/>
</dbReference>
<dbReference type="FunFam" id="1.10.10.10:FF:000028">
    <property type="entry name" value="Fumarate/nitrate reduction transcriptional regulator Fnr"/>
    <property type="match status" value="1"/>
</dbReference>
<feature type="domain" description="HTH crp-type" evidence="4">
    <location>
        <begin position="157"/>
        <end position="230"/>
    </location>
</feature>
<evidence type="ECO:0000313" key="6">
    <source>
        <dbReference type="Proteomes" id="UP000199648"/>
    </source>
</evidence>
<dbReference type="SMART" id="SM00419">
    <property type="entry name" value="HTH_CRP"/>
    <property type="match status" value="1"/>
</dbReference>
<dbReference type="SUPFAM" id="SSF46785">
    <property type="entry name" value="Winged helix' DNA-binding domain"/>
    <property type="match status" value="1"/>
</dbReference>
<dbReference type="CDD" id="cd00038">
    <property type="entry name" value="CAP_ED"/>
    <property type="match status" value="1"/>
</dbReference>
<evidence type="ECO:0000256" key="1">
    <source>
        <dbReference type="ARBA" id="ARBA00023015"/>
    </source>
</evidence>
<dbReference type="PANTHER" id="PTHR24567">
    <property type="entry name" value="CRP FAMILY TRANSCRIPTIONAL REGULATORY PROTEIN"/>
    <property type="match status" value="1"/>
</dbReference>
<protein>
    <submittedName>
        <fullName evidence="5">CRP/FNR family transcriptional regulator, anaerobic regulatory protein</fullName>
    </submittedName>
</protein>
<dbReference type="Proteomes" id="UP000199648">
    <property type="component" value="Unassembled WGS sequence"/>
</dbReference>
<evidence type="ECO:0000256" key="2">
    <source>
        <dbReference type="ARBA" id="ARBA00023125"/>
    </source>
</evidence>
<dbReference type="GO" id="GO:0005829">
    <property type="term" value="C:cytosol"/>
    <property type="evidence" value="ECO:0007669"/>
    <property type="project" value="TreeGrafter"/>
</dbReference>
<reference evidence="5 6" key="1">
    <citation type="submission" date="2016-10" db="EMBL/GenBank/DDBJ databases">
        <authorList>
            <person name="de Groot N.N."/>
        </authorList>
    </citation>
    <scope>NUCLEOTIDE SEQUENCE [LARGE SCALE GENOMIC DNA]</scope>
    <source>
        <strain evidence="5 6">HLD2</strain>
    </source>
</reference>
<dbReference type="InterPro" id="IPR036390">
    <property type="entry name" value="WH_DNA-bd_sf"/>
</dbReference>
<dbReference type="InterPro" id="IPR000595">
    <property type="entry name" value="cNMP-bd_dom"/>
</dbReference>
<keyword evidence="1" id="KW-0805">Transcription regulation</keyword>
<dbReference type="GO" id="GO:0003677">
    <property type="term" value="F:DNA binding"/>
    <property type="evidence" value="ECO:0007669"/>
    <property type="project" value="UniProtKB-KW"/>
</dbReference>
<dbReference type="Gene3D" id="1.10.10.10">
    <property type="entry name" value="Winged helix-like DNA-binding domain superfamily/Winged helix DNA-binding domain"/>
    <property type="match status" value="1"/>
</dbReference>
<dbReference type="OrthoDB" id="7643467at2"/>
<dbReference type="InterPro" id="IPR036388">
    <property type="entry name" value="WH-like_DNA-bd_sf"/>
</dbReference>
<accession>A0A1G5QBZ4</accession>
<dbReference type="SMART" id="SM00100">
    <property type="entry name" value="cNMP"/>
    <property type="match status" value="1"/>
</dbReference>
<dbReference type="EMBL" id="FMWD01000005">
    <property type="protein sequence ID" value="SCZ59217.1"/>
    <property type="molecule type" value="Genomic_DNA"/>
</dbReference>
<evidence type="ECO:0000259" key="4">
    <source>
        <dbReference type="PROSITE" id="PS51063"/>
    </source>
</evidence>
<keyword evidence="3" id="KW-0804">Transcription</keyword>
<dbReference type="InterPro" id="IPR050397">
    <property type="entry name" value="Env_Response_Regulators"/>
</dbReference>
<dbReference type="InterPro" id="IPR012318">
    <property type="entry name" value="HTH_CRP"/>
</dbReference>
<keyword evidence="6" id="KW-1185">Reference proteome</keyword>
<gene>
    <name evidence="5" type="ORF">SAMN03097708_01815</name>
</gene>
<dbReference type="AlphaFoldDB" id="A0A1G5QBZ4"/>
<evidence type="ECO:0000313" key="5">
    <source>
        <dbReference type="EMBL" id="SCZ59217.1"/>
    </source>
</evidence>
<dbReference type="PRINTS" id="PR00034">
    <property type="entry name" value="HTHCRP"/>
</dbReference>
<keyword evidence="2" id="KW-0238">DNA-binding</keyword>
<proteinExistence type="predicted"/>
<dbReference type="GO" id="GO:0003700">
    <property type="term" value="F:DNA-binding transcription factor activity"/>
    <property type="evidence" value="ECO:0007669"/>
    <property type="project" value="TreeGrafter"/>
</dbReference>
<dbReference type="PROSITE" id="PS51063">
    <property type="entry name" value="HTH_CRP_2"/>
    <property type="match status" value="1"/>
</dbReference>